<keyword evidence="3" id="KW-1185">Reference proteome</keyword>
<proteinExistence type="predicted"/>
<sequence>MEPRRHPPTLQEVEPVTLGHQSRPESRSAISRSVMRPFLALTASSLTALLLAGASARAEPAAGWVDPPAKTDVVKPRAAEPQAEPEREAEFQAKFEPARPDVAPSRQAAAPRRRAERAERRERRQDRRRMAVSSEIDTTAPDPRFGGWAGQAQRLTGEYLDSVSAPNGAMLAAAPRFYGDRVRFHGRTMSIAALVAEKRRFVRRWPERRYAAQDGTLRTACNAASATCIVRTVIGFSAQNPERGARSQGLSELNLTISFAGDRPVIVSESSRVLRRGSAALSSAERGRDGGA</sequence>
<protein>
    <recommendedName>
        <fullName evidence="4">DUF4440 domain-containing protein</fullName>
    </recommendedName>
</protein>
<dbReference type="Proteomes" id="UP001055101">
    <property type="component" value="Unassembled WGS sequence"/>
</dbReference>
<name>A0ABQ4TPF6_9HYPH</name>
<organism evidence="2 3">
    <name type="scientific">Methylobacterium thuringiense</name>
    <dbReference type="NCBI Taxonomy" id="1003091"/>
    <lineage>
        <taxon>Bacteria</taxon>
        <taxon>Pseudomonadati</taxon>
        <taxon>Pseudomonadota</taxon>
        <taxon>Alphaproteobacteria</taxon>
        <taxon>Hyphomicrobiales</taxon>
        <taxon>Methylobacteriaceae</taxon>
        <taxon>Methylobacterium</taxon>
    </lineage>
</organism>
<evidence type="ECO:0000313" key="2">
    <source>
        <dbReference type="EMBL" id="GJE56487.1"/>
    </source>
</evidence>
<accession>A0ABQ4TPF6</accession>
<evidence type="ECO:0000256" key="1">
    <source>
        <dbReference type="SAM" id="MobiDB-lite"/>
    </source>
</evidence>
<feature type="compositionally biased region" description="Basic and acidic residues" evidence="1">
    <location>
        <begin position="72"/>
        <end position="99"/>
    </location>
</feature>
<reference evidence="2" key="2">
    <citation type="submission" date="2021-08" db="EMBL/GenBank/DDBJ databases">
        <authorList>
            <person name="Tani A."/>
            <person name="Ola A."/>
            <person name="Ogura Y."/>
            <person name="Katsura K."/>
            <person name="Hayashi T."/>
        </authorList>
    </citation>
    <scope>NUCLEOTIDE SEQUENCE</scope>
    <source>
        <strain evidence="2">DSM 23674</strain>
    </source>
</reference>
<evidence type="ECO:0008006" key="4">
    <source>
        <dbReference type="Google" id="ProtNLM"/>
    </source>
</evidence>
<evidence type="ECO:0000313" key="3">
    <source>
        <dbReference type="Proteomes" id="UP001055101"/>
    </source>
</evidence>
<feature type="region of interest" description="Disordered" evidence="1">
    <location>
        <begin position="56"/>
        <end position="149"/>
    </location>
</feature>
<feature type="region of interest" description="Disordered" evidence="1">
    <location>
        <begin position="1"/>
        <end position="32"/>
    </location>
</feature>
<dbReference type="EMBL" id="BPRA01000014">
    <property type="protein sequence ID" value="GJE56487.1"/>
    <property type="molecule type" value="Genomic_DNA"/>
</dbReference>
<reference evidence="2" key="1">
    <citation type="journal article" date="2021" name="Front. Microbiol.">
        <title>Comprehensive Comparative Genomics and Phenotyping of Methylobacterium Species.</title>
        <authorList>
            <person name="Alessa O."/>
            <person name="Ogura Y."/>
            <person name="Fujitani Y."/>
            <person name="Takami H."/>
            <person name="Hayashi T."/>
            <person name="Sahin N."/>
            <person name="Tani A."/>
        </authorList>
    </citation>
    <scope>NUCLEOTIDE SEQUENCE</scope>
    <source>
        <strain evidence="2">DSM 23674</strain>
    </source>
</reference>
<comment type="caution">
    <text evidence="2">The sequence shown here is derived from an EMBL/GenBank/DDBJ whole genome shotgun (WGS) entry which is preliminary data.</text>
</comment>
<feature type="compositionally biased region" description="Basic and acidic residues" evidence="1">
    <location>
        <begin position="116"/>
        <end position="129"/>
    </location>
</feature>
<gene>
    <name evidence="2" type="ORF">EKPJFOCH_2993</name>
</gene>